<dbReference type="RefSeq" id="WP_065544641.1">
    <property type="nucleotide sequence ID" value="NZ_CP015405.2"/>
</dbReference>
<dbReference type="InterPro" id="IPR019887">
    <property type="entry name" value="Tscrpt_reg_AsnC/Lrp_C"/>
</dbReference>
<dbReference type="InterPro" id="IPR000485">
    <property type="entry name" value="AsnC-type_HTH_dom"/>
</dbReference>
<dbReference type="InterPro" id="IPR019888">
    <property type="entry name" value="Tscrpt_reg_AsnC-like"/>
</dbReference>
<dbReference type="InterPro" id="IPR036390">
    <property type="entry name" value="WH_DNA-bd_sf"/>
</dbReference>
<keyword evidence="6" id="KW-1185">Reference proteome</keyword>
<dbReference type="PANTHER" id="PTHR43413">
    <property type="entry name" value="TRANSCRIPTIONAL REGULATOR, ASNC FAMILY"/>
    <property type="match status" value="1"/>
</dbReference>
<dbReference type="STRING" id="1796616.A4V09_04935"/>
<evidence type="ECO:0000313" key="5">
    <source>
        <dbReference type="EMBL" id="ANU78556.1"/>
    </source>
</evidence>
<dbReference type="SUPFAM" id="SSF46785">
    <property type="entry name" value="Winged helix' DNA-binding domain"/>
    <property type="match status" value="1"/>
</dbReference>
<feature type="domain" description="Transcription regulator AsnC/Lrp ligand binding" evidence="4">
    <location>
        <begin position="71"/>
        <end position="141"/>
    </location>
</feature>
<dbReference type="InterPro" id="IPR050684">
    <property type="entry name" value="HTH-Siroheme_Decarb"/>
</dbReference>
<keyword evidence="3" id="KW-0804">Transcription</keyword>
<dbReference type="Gene3D" id="1.10.10.10">
    <property type="entry name" value="Winged helix-like DNA-binding domain superfamily/Winged helix DNA-binding domain"/>
    <property type="match status" value="1"/>
</dbReference>
<evidence type="ECO:0000259" key="4">
    <source>
        <dbReference type="Pfam" id="PF01037"/>
    </source>
</evidence>
<evidence type="ECO:0000256" key="1">
    <source>
        <dbReference type="ARBA" id="ARBA00023015"/>
    </source>
</evidence>
<dbReference type="PRINTS" id="PR00033">
    <property type="entry name" value="HTHASNC"/>
</dbReference>
<evidence type="ECO:0000313" key="6">
    <source>
        <dbReference type="Proteomes" id="UP000092574"/>
    </source>
</evidence>
<organism evidence="5 6">
    <name type="scientific">Blautia pseudococcoides</name>
    <dbReference type="NCBI Taxonomy" id="1796616"/>
    <lineage>
        <taxon>Bacteria</taxon>
        <taxon>Bacillati</taxon>
        <taxon>Bacillota</taxon>
        <taxon>Clostridia</taxon>
        <taxon>Lachnospirales</taxon>
        <taxon>Lachnospiraceae</taxon>
        <taxon>Blautia</taxon>
    </lineage>
</organism>
<dbReference type="GO" id="GO:0043565">
    <property type="term" value="F:sequence-specific DNA binding"/>
    <property type="evidence" value="ECO:0007669"/>
    <property type="project" value="InterPro"/>
</dbReference>
<dbReference type="InterPro" id="IPR011008">
    <property type="entry name" value="Dimeric_a/b-barrel"/>
</dbReference>
<dbReference type="SMART" id="SM00344">
    <property type="entry name" value="HTH_ASNC"/>
    <property type="match status" value="1"/>
</dbReference>
<protein>
    <submittedName>
        <fullName evidence="5">AsnC family transcriptional regulator</fullName>
    </submittedName>
</protein>
<keyword evidence="1" id="KW-0805">Transcription regulation</keyword>
<dbReference type="SUPFAM" id="SSF54909">
    <property type="entry name" value="Dimeric alpha+beta barrel"/>
    <property type="match status" value="1"/>
</dbReference>
<dbReference type="PANTHER" id="PTHR43413:SF7">
    <property type="entry name" value="HTH-TYPE TRANSCRIPTIONAL REGULATOR PTR2"/>
    <property type="match status" value="1"/>
</dbReference>
<dbReference type="KEGG" id="byl:A4V09_04935"/>
<reference evidence="5" key="1">
    <citation type="submission" date="2017-04" db="EMBL/GenBank/DDBJ databases">
        <title>Complete Genome Sequences of Twelve Strains of a Stable Defined Moderately Diverse Mouse Microbiota 2 (sDMDMm2).</title>
        <authorList>
            <person name="Uchimura Y."/>
            <person name="Wyss M."/>
            <person name="Brugiroux S."/>
            <person name="Limenitakis J.P."/>
            <person name="Stecher B."/>
            <person name="McCoy K.D."/>
            <person name="Macpherson A.J."/>
        </authorList>
    </citation>
    <scope>NUCLEOTIDE SEQUENCE</scope>
    <source>
        <strain evidence="5">YL58</strain>
    </source>
</reference>
<dbReference type="Pfam" id="PF13412">
    <property type="entry name" value="HTH_24"/>
    <property type="match status" value="1"/>
</dbReference>
<name>A0A1C7IFR0_9FIRM</name>
<dbReference type="Pfam" id="PF01037">
    <property type="entry name" value="AsnC_trans_reg"/>
    <property type="match status" value="1"/>
</dbReference>
<dbReference type="OrthoDB" id="66249at2"/>
<sequence length="164" mass="18405">MEQDLRKQVLNILEKNSRLSAAEIAVMTGTDEKSVADMISKLEKEGIICGYHTLINWDKENDDSVTALIELKVTPQGGDGYNKIAEQIYQYPQVETLYLMSGAYDFLVLLRGKSIKDISLFVSGNLASIEEVQSTATYFTLTKYKEQGVNLARKKQDGRMVITL</sequence>
<accession>A0A1C7IFR0</accession>
<dbReference type="AlphaFoldDB" id="A0A1C7IFR0"/>
<dbReference type="EMBL" id="CP015405">
    <property type="protein sequence ID" value="ANU78556.1"/>
    <property type="molecule type" value="Genomic_DNA"/>
</dbReference>
<dbReference type="Proteomes" id="UP000092574">
    <property type="component" value="Chromosome"/>
</dbReference>
<keyword evidence="2" id="KW-0238">DNA-binding</keyword>
<dbReference type="Gene3D" id="3.30.70.920">
    <property type="match status" value="1"/>
</dbReference>
<evidence type="ECO:0000256" key="2">
    <source>
        <dbReference type="ARBA" id="ARBA00023125"/>
    </source>
</evidence>
<evidence type="ECO:0000256" key="3">
    <source>
        <dbReference type="ARBA" id="ARBA00023163"/>
    </source>
</evidence>
<dbReference type="InterPro" id="IPR036388">
    <property type="entry name" value="WH-like_DNA-bd_sf"/>
</dbReference>
<proteinExistence type="predicted"/>
<gene>
    <name evidence="5" type="ORF">A4V09_04935</name>
</gene>